<reference evidence="1 2" key="1">
    <citation type="journal article" date="2020" name="Syst. Appl. Microbiol.">
        <title>Alienimonas chondri sp. nov., a novel planctomycete isolated from the biofilm of the red alga Chondrus crispus.</title>
        <authorList>
            <person name="Vitorino I."/>
            <person name="Albuquerque L."/>
            <person name="Wiegand S."/>
            <person name="Kallscheuer N."/>
            <person name="da Costa M.S."/>
            <person name="Lobo-da-Cunha A."/>
            <person name="Jogler C."/>
            <person name="Lage O.M."/>
        </authorList>
    </citation>
    <scope>NUCLEOTIDE SEQUENCE [LARGE SCALE GENOMIC DNA]</scope>
    <source>
        <strain evidence="1 2">LzC2</strain>
    </source>
</reference>
<sequence>MGNVTALPAETACRENEPVSPPGLKTSLEEKSPMKLFSLVAVAALCCSGSVANAGLFGHGASCAAPCAPTCAAPVYNTCDTGCAPSYNYCCAPKRSLCDRLFGGVGDVVCALDVLNIICPDDNCCQPVCCQPACCVPTCAAPCGSGCGDVCGGVPTCAAPCASSCAPAYNGCDAGCGDAGVGPAYVAPTCAAPCGCN</sequence>
<keyword evidence="2" id="KW-1185">Reference proteome</keyword>
<gene>
    <name evidence="1" type="ORF">LzC2_19410</name>
</gene>
<evidence type="ECO:0000313" key="2">
    <source>
        <dbReference type="Proteomes" id="UP000609651"/>
    </source>
</evidence>
<evidence type="ECO:0000313" key="1">
    <source>
        <dbReference type="EMBL" id="NNJ25865.1"/>
    </source>
</evidence>
<comment type="caution">
    <text evidence="1">The sequence shown here is derived from an EMBL/GenBank/DDBJ whole genome shotgun (WGS) entry which is preliminary data.</text>
</comment>
<name>A0ABX1VEC5_9PLAN</name>
<dbReference type="EMBL" id="WTPX01000052">
    <property type="protein sequence ID" value="NNJ25865.1"/>
    <property type="molecule type" value="Genomic_DNA"/>
</dbReference>
<accession>A0ABX1VEC5</accession>
<proteinExistence type="predicted"/>
<organism evidence="1 2">
    <name type="scientific">Alienimonas chondri</name>
    <dbReference type="NCBI Taxonomy" id="2681879"/>
    <lineage>
        <taxon>Bacteria</taxon>
        <taxon>Pseudomonadati</taxon>
        <taxon>Planctomycetota</taxon>
        <taxon>Planctomycetia</taxon>
        <taxon>Planctomycetales</taxon>
        <taxon>Planctomycetaceae</taxon>
        <taxon>Alienimonas</taxon>
    </lineage>
</organism>
<protein>
    <submittedName>
        <fullName evidence="1">Uncharacterized protein</fullName>
    </submittedName>
</protein>
<dbReference type="Proteomes" id="UP000609651">
    <property type="component" value="Unassembled WGS sequence"/>
</dbReference>